<reference evidence="1 2" key="1">
    <citation type="journal article" date="2019" name="Nat. Ecol. Evol.">
        <title>Megaphylogeny resolves global patterns of mushroom evolution.</title>
        <authorList>
            <person name="Varga T."/>
            <person name="Krizsan K."/>
            <person name="Foldi C."/>
            <person name="Dima B."/>
            <person name="Sanchez-Garcia M."/>
            <person name="Sanchez-Ramirez S."/>
            <person name="Szollosi G.J."/>
            <person name="Szarkandi J.G."/>
            <person name="Papp V."/>
            <person name="Albert L."/>
            <person name="Andreopoulos W."/>
            <person name="Angelini C."/>
            <person name="Antonin V."/>
            <person name="Barry K.W."/>
            <person name="Bougher N.L."/>
            <person name="Buchanan P."/>
            <person name="Buyck B."/>
            <person name="Bense V."/>
            <person name="Catcheside P."/>
            <person name="Chovatia M."/>
            <person name="Cooper J."/>
            <person name="Damon W."/>
            <person name="Desjardin D."/>
            <person name="Finy P."/>
            <person name="Geml J."/>
            <person name="Haridas S."/>
            <person name="Hughes K."/>
            <person name="Justo A."/>
            <person name="Karasinski D."/>
            <person name="Kautmanova I."/>
            <person name="Kiss B."/>
            <person name="Kocsube S."/>
            <person name="Kotiranta H."/>
            <person name="LaButti K.M."/>
            <person name="Lechner B.E."/>
            <person name="Liimatainen K."/>
            <person name="Lipzen A."/>
            <person name="Lukacs Z."/>
            <person name="Mihaltcheva S."/>
            <person name="Morgado L.N."/>
            <person name="Niskanen T."/>
            <person name="Noordeloos M.E."/>
            <person name="Ohm R.A."/>
            <person name="Ortiz-Santana B."/>
            <person name="Ovrebo C."/>
            <person name="Racz N."/>
            <person name="Riley R."/>
            <person name="Savchenko A."/>
            <person name="Shiryaev A."/>
            <person name="Soop K."/>
            <person name="Spirin V."/>
            <person name="Szebenyi C."/>
            <person name="Tomsovsky M."/>
            <person name="Tulloss R.E."/>
            <person name="Uehling J."/>
            <person name="Grigoriev I.V."/>
            <person name="Vagvolgyi C."/>
            <person name="Papp T."/>
            <person name="Martin F.M."/>
            <person name="Miettinen O."/>
            <person name="Hibbett D.S."/>
            <person name="Nagy L.G."/>
        </authorList>
    </citation>
    <scope>NUCLEOTIDE SEQUENCE [LARGE SCALE GENOMIC DNA]</scope>
    <source>
        <strain evidence="1 2">NL-1719</strain>
    </source>
</reference>
<sequence>MKVVFPLELERNILEICAQTDLDYAPTLLRVSRYVLTWIRPVIYEVLTMYCYGRQSPSREAVKAHGRHVRNLLIGPQTNEDRINACLLSCPNVVNLALWYAPRLSTRNRELLHRLPLVRLSMHLQSILNADYVAPNLMEGGTPQAPKEVIEFLSLFPRVTHFDMLGGVPFEIPPCIQVLPSLSFLSLPHALENRSGFEPLQVVLKRNPQLKLILLLLVDHEADDYADKVDAMIEGMASEDTEFC</sequence>
<accession>A0ACD3A7K9</accession>
<keyword evidence="2" id="KW-1185">Reference proteome</keyword>
<protein>
    <submittedName>
        <fullName evidence="1">Uncharacterized protein</fullName>
    </submittedName>
</protein>
<evidence type="ECO:0000313" key="1">
    <source>
        <dbReference type="EMBL" id="TFK61614.1"/>
    </source>
</evidence>
<proteinExistence type="predicted"/>
<dbReference type="EMBL" id="ML208643">
    <property type="protein sequence ID" value="TFK61614.1"/>
    <property type="molecule type" value="Genomic_DNA"/>
</dbReference>
<gene>
    <name evidence="1" type="ORF">BDN72DRAFT_965064</name>
</gene>
<evidence type="ECO:0000313" key="2">
    <source>
        <dbReference type="Proteomes" id="UP000308600"/>
    </source>
</evidence>
<name>A0ACD3A7K9_9AGAR</name>
<dbReference type="Proteomes" id="UP000308600">
    <property type="component" value="Unassembled WGS sequence"/>
</dbReference>
<organism evidence="1 2">
    <name type="scientific">Pluteus cervinus</name>
    <dbReference type="NCBI Taxonomy" id="181527"/>
    <lineage>
        <taxon>Eukaryota</taxon>
        <taxon>Fungi</taxon>
        <taxon>Dikarya</taxon>
        <taxon>Basidiomycota</taxon>
        <taxon>Agaricomycotina</taxon>
        <taxon>Agaricomycetes</taxon>
        <taxon>Agaricomycetidae</taxon>
        <taxon>Agaricales</taxon>
        <taxon>Pluteineae</taxon>
        <taxon>Pluteaceae</taxon>
        <taxon>Pluteus</taxon>
    </lineage>
</organism>